<dbReference type="InterPro" id="IPR043129">
    <property type="entry name" value="ATPase_NBD"/>
</dbReference>
<dbReference type="PANTHER" id="PTHR43095">
    <property type="entry name" value="SUGAR KINASE"/>
    <property type="match status" value="1"/>
</dbReference>
<keyword evidence="4" id="KW-0418">Kinase</keyword>
<dbReference type="RefSeq" id="WP_345382799.1">
    <property type="nucleotide sequence ID" value="NZ_BAABIC010000016.1"/>
</dbReference>
<organism evidence="7 8">
    <name type="scientific">Pseudonocardia yuanmonensis</name>
    <dbReference type="NCBI Taxonomy" id="1095914"/>
    <lineage>
        <taxon>Bacteria</taxon>
        <taxon>Bacillati</taxon>
        <taxon>Actinomycetota</taxon>
        <taxon>Actinomycetes</taxon>
        <taxon>Pseudonocardiales</taxon>
        <taxon>Pseudonocardiaceae</taxon>
        <taxon>Pseudonocardia</taxon>
    </lineage>
</organism>
<dbReference type="Gene3D" id="3.30.420.40">
    <property type="match status" value="1"/>
</dbReference>
<keyword evidence="2" id="KW-0859">Xylose metabolism</keyword>
<proteinExistence type="inferred from homology"/>
<feature type="domain" description="Carbohydrate kinase FGGY C-terminal" evidence="6">
    <location>
        <begin position="10"/>
        <end position="191"/>
    </location>
</feature>
<name>A0ABP8X6K6_9PSEU</name>
<evidence type="ECO:0000256" key="2">
    <source>
        <dbReference type="ARBA" id="ARBA00022629"/>
    </source>
</evidence>
<protein>
    <recommendedName>
        <fullName evidence="6">Carbohydrate kinase FGGY C-terminal domain-containing protein</fullName>
    </recommendedName>
</protein>
<evidence type="ECO:0000259" key="6">
    <source>
        <dbReference type="Pfam" id="PF02782"/>
    </source>
</evidence>
<keyword evidence="3" id="KW-0808">Transferase</keyword>
<evidence type="ECO:0000256" key="1">
    <source>
        <dbReference type="ARBA" id="ARBA00009156"/>
    </source>
</evidence>
<dbReference type="SUPFAM" id="SSF53067">
    <property type="entry name" value="Actin-like ATPase domain"/>
    <property type="match status" value="1"/>
</dbReference>
<dbReference type="InterPro" id="IPR018485">
    <property type="entry name" value="FGGY_C"/>
</dbReference>
<evidence type="ECO:0000313" key="7">
    <source>
        <dbReference type="EMBL" id="GAA4701788.1"/>
    </source>
</evidence>
<evidence type="ECO:0000256" key="3">
    <source>
        <dbReference type="ARBA" id="ARBA00022679"/>
    </source>
</evidence>
<feature type="region of interest" description="Disordered" evidence="5">
    <location>
        <begin position="222"/>
        <end position="286"/>
    </location>
</feature>
<keyword evidence="2" id="KW-0119">Carbohydrate metabolism</keyword>
<comment type="similarity">
    <text evidence="1">Belongs to the FGGY kinase family.</text>
</comment>
<dbReference type="InterPro" id="IPR050406">
    <property type="entry name" value="FGGY_Carb_Kinase"/>
</dbReference>
<keyword evidence="8" id="KW-1185">Reference proteome</keyword>
<sequence>MHRGRAGDVAYSLGTSGGVLTTALDPVHDPTGLVNGVADAAGGYLPLACTLNCTKVTDLMSRLLGVDVVGLTRLALDASPRADRPVLAAYLDGERTPDLPDATGLLADLTGDTTREDLALAAFEGVLLGMRRGHLAIQAAGAPADGTALVLGGGARSEAYRQILADLLEKPVVVRDAPEATARGACLQAAAVLHAADITAVRDAWRPTDVLVTEPRRSRNDVWQRFPTGANSTTRHPPPRRHRSRACPPHSDSKDWPCASTSTPPTATPSGHSWRPACSAGSPPTH</sequence>
<evidence type="ECO:0000256" key="5">
    <source>
        <dbReference type="SAM" id="MobiDB-lite"/>
    </source>
</evidence>
<dbReference type="PANTHER" id="PTHR43095:SF5">
    <property type="entry name" value="XYLULOSE KINASE"/>
    <property type="match status" value="1"/>
</dbReference>
<comment type="caution">
    <text evidence="7">The sequence shown here is derived from an EMBL/GenBank/DDBJ whole genome shotgun (WGS) entry which is preliminary data.</text>
</comment>
<feature type="compositionally biased region" description="Low complexity" evidence="5">
    <location>
        <begin position="259"/>
        <end position="270"/>
    </location>
</feature>
<dbReference type="EMBL" id="BAABIC010000016">
    <property type="protein sequence ID" value="GAA4701788.1"/>
    <property type="molecule type" value="Genomic_DNA"/>
</dbReference>
<accession>A0ABP8X6K6</accession>
<reference evidence="8" key="1">
    <citation type="journal article" date="2019" name="Int. J. Syst. Evol. Microbiol.">
        <title>The Global Catalogue of Microorganisms (GCM) 10K type strain sequencing project: providing services to taxonomists for standard genome sequencing and annotation.</title>
        <authorList>
            <consortium name="The Broad Institute Genomics Platform"/>
            <consortium name="The Broad Institute Genome Sequencing Center for Infectious Disease"/>
            <person name="Wu L."/>
            <person name="Ma J."/>
        </authorList>
    </citation>
    <scope>NUCLEOTIDE SEQUENCE [LARGE SCALE GENOMIC DNA]</scope>
    <source>
        <strain evidence="8">JCM 18055</strain>
    </source>
</reference>
<gene>
    <name evidence="7" type="ORF">GCM10023215_45990</name>
</gene>
<dbReference type="Proteomes" id="UP001500325">
    <property type="component" value="Unassembled WGS sequence"/>
</dbReference>
<evidence type="ECO:0000313" key="8">
    <source>
        <dbReference type="Proteomes" id="UP001500325"/>
    </source>
</evidence>
<evidence type="ECO:0000256" key="4">
    <source>
        <dbReference type="ARBA" id="ARBA00022777"/>
    </source>
</evidence>
<dbReference type="Pfam" id="PF02782">
    <property type="entry name" value="FGGY_C"/>
    <property type="match status" value="1"/>
</dbReference>